<evidence type="ECO:0000313" key="2">
    <source>
        <dbReference type="EMBL" id="KAK2193873.1"/>
    </source>
</evidence>
<gene>
    <name evidence="2" type="ORF">NP493_5g17101</name>
</gene>
<comment type="similarity">
    <text evidence="1">Belongs to the BtpA family.</text>
</comment>
<reference evidence="2" key="1">
    <citation type="journal article" date="2023" name="Mol. Biol. Evol.">
        <title>Third-Generation Sequencing Reveals the Adaptive Role of the Epigenome in Three Deep-Sea Polychaetes.</title>
        <authorList>
            <person name="Perez M."/>
            <person name="Aroh O."/>
            <person name="Sun Y."/>
            <person name="Lan Y."/>
            <person name="Juniper S.K."/>
            <person name="Young C.R."/>
            <person name="Angers B."/>
            <person name="Qian P.Y."/>
        </authorList>
    </citation>
    <scope>NUCLEOTIDE SEQUENCE</scope>
    <source>
        <strain evidence="2">R07B-5</strain>
    </source>
</reference>
<dbReference type="InterPro" id="IPR005137">
    <property type="entry name" value="BtpA"/>
</dbReference>
<dbReference type="AlphaFoldDB" id="A0AAD9PG14"/>
<proteinExistence type="inferred from homology"/>
<dbReference type="PIRSF" id="PIRSF005956">
    <property type="entry name" value="BtpA"/>
    <property type="match status" value="1"/>
</dbReference>
<organism evidence="2 3">
    <name type="scientific">Ridgeia piscesae</name>
    <name type="common">Tubeworm</name>
    <dbReference type="NCBI Taxonomy" id="27915"/>
    <lineage>
        <taxon>Eukaryota</taxon>
        <taxon>Metazoa</taxon>
        <taxon>Spiralia</taxon>
        <taxon>Lophotrochozoa</taxon>
        <taxon>Annelida</taxon>
        <taxon>Polychaeta</taxon>
        <taxon>Sedentaria</taxon>
        <taxon>Canalipalpata</taxon>
        <taxon>Sabellida</taxon>
        <taxon>Siboglinidae</taxon>
        <taxon>Ridgeia</taxon>
    </lineage>
</organism>
<dbReference type="Pfam" id="PF03437">
    <property type="entry name" value="BtpA"/>
    <property type="match status" value="1"/>
</dbReference>
<dbReference type="EMBL" id="JAODUO010000006">
    <property type="protein sequence ID" value="KAK2193873.1"/>
    <property type="molecule type" value="Genomic_DNA"/>
</dbReference>
<evidence type="ECO:0000313" key="3">
    <source>
        <dbReference type="Proteomes" id="UP001209878"/>
    </source>
</evidence>
<dbReference type="InterPro" id="IPR011060">
    <property type="entry name" value="RibuloseP-bd_barrel"/>
</dbReference>
<comment type="caution">
    <text evidence="2">The sequence shown here is derived from an EMBL/GenBank/DDBJ whole genome shotgun (WGS) entry which is preliminary data.</text>
</comment>
<keyword evidence="3" id="KW-1185">Reference proteome</keyword>
<protein>
    <submittedName>
        <fullName evidence="2">Uncharacterized protein</fullName>
    </submittedName>
</protein>
<sequence>MNNFMNLFGRSKHVIIGMVHVRALPGSPLGCLNMDQIREVACSEADIYNRAGVDAIMIENMFDVPWLRHDLMGPETTACMSSVCSAIRSQHPTLPMGVQILAGANKEAVAVAKAAGLNFIRAEGFVFSHIADKGPIHSCGAELLRYRRFLEAENILVFTDIKKKHSSHAITSDVSLQETARAAALFQSDGVIVTGLATGAETNPQEVSDVQDAVNIPVLVGSGVTTDNLSQYASAEGIIIGSHLKVEGQWQNDLDETRVKCFMEKVNDIRNLALQSASSNNMSRTDIE</sequence>
<dbReference type="PANTHER" id="PTHR21381:SF3">
    <property type="entry name" value="SGC REGION PROTEIN SGCQ-RELATED"/>
    <property type="match status" value="1"/>
</dbReference>
<accession>A0AAD9PG14</accession>
<dbReference type="NCBIfam" id="TIGR00259">
    <property type="entry name" value="thylakoid_BtpA"/>
    <property type="match status" value="1"/>
</dbReference>
<evidence type="ECO:0000256" key="1">
    <source>
        <dbReference type="ARBA" id="ARBA00006007"/>
    </source>
</evidence>
<dbReference type="SUPFAM" id="SSF51366">
    <property type="entry name" value="Ribulose-phoshate binding barrel"/>
    <property type="match status" value="1"/>
</dbReference>
<dbReference type="PANTHER" id="PTHR21381">
    <property type="entry name" value="ZGC:162297"/>
    <property type="match status" value="1"/>
</dbReference>
<name>A0AAD9PG14_RIDPI</name>
<dbReference type="Proteomes" id="UP001209878">
    <property type="component" value="Unassembled WGS sequence"/>
</dbReference>